<dbReference type="PROSITE" id="PS51412">
    <property type="entry name" value="MACPF_2"/>
    <property type="match status" value="1"/>
</dbReference>
<feature type="domain" description="MACPF" evidence="2">
    <location>
        <begin position="256"/>
        <end position="566"/>
    </location>
</feature>
<keyword evidence="4" id="KW-1185">Reference proteome</keyword>
<dbReference type="EMBL" id="CP120628">
    <property type="protein sequence ID" value="WEW57034.1"/>
    <property type="molecule type" value="Genomic_DNA"/>
</dbReference>
<evidence type="ECO:0000313" key="3">
    <source>
        <dbReference type="EMBL" id="WEW57034.1"/>
    </source>
</evidence>
<evidence type="ECO:0000313" key="4">
    <source>
        <dbReference type="Proteomes" id="UP001219355"/>
    </source>
</evidence>
<reference evidence="3" key="1">
    <citation type="submission" date="2023-03" db="EMBL/GenBank/DDBJ databases">
        <title>Emydomyces testavorans Genome Sequence.</title>
        <authorList>
            <person name="Hoyer L."/>
        </authorList>
    </citation>
    <scope>NUCLEOTIDE SEQUENCE</scope>
    <source>
        <strain evidence="3">16-2883</strain>
    </source>
</reference>
<feature type="compositionally biased region" description="Acidic residues" evidence="1">
    <location>
        <begin position="221"/>
        <end position="230"/>
    </location>
</feature>
<dbReference type="Pfam" id="PF01823">
    <property type="entry name" value="MACPF"/>
    <property type="match status" value="1"/>
</dbReference>
<evidence type="ECO:0000256" key="1">
    <source>
        <dbReference type="SAM" id="MobiDB-lite"/>
    </source>
</evidence>
<feature type="region of interest" description="Disordered" evidence="1">
    <location>
        <begin position="199"/>
        <end position="272"/>
    </location>
</feature>
<gene>
    <name evidence="3" type="ORF">PRK78_002493</name>
</gene>
<dbReference type="Proteomes" id="UP001219355">
    <property type="component" value="Chromosome 2"/>
</dbReference>
<organism evidence="3 4">
    <name type="scientific">Emydomyces testavorans</name>
    <dbReference type="NCBI Taxonomy" id="2070801"/>
    <lineage>
        <taxon>Eukaryota</taxon>
        <taxon>Fungi</taxon>
        <taxon>Dikarya</taxon>
        <taxon>Ascomycota</taxon>
        <taxon>Pezizomycotina</taxon>
        <taxon>Eurotiomycetes</taxon>
        <taxon>Eurotiomycetidae</taxon>
        <taxon>Onygenales</taxon>
        <taxon>Nannizziopsiaceae</taxon>
        <taxon>Emydomyces</taxon>
    </lineage>
</organism>
<evidence type="ECO:0000259" key="2">
    <source>
        <dbReference type="PROSITE" id="PS51412"/>
    </source>
</evidence>
<name>A0AAF0DF72_9EURO</name>
<accession>A0AAF0DF72</accession>
<protein>
    <recommendedName>
        <fullName evidence="2">MACPF domain-containing protein</fullName>
    </recommendedName>
</protein>
<proteinExistence type="predicted"/>
<dbReference type="AlphaFoldDB" id="A0AAF0DF72"/>
<dbReference type="InterPro" id="IPR020864">
    <property type="entry name" value="MACPF"/>
</dbReference>
<sequence length="807" mass="89464">MTDIIVINPKKDTEFKVGDNGIAFPMAFPTQTTRKCIALQFPNLTERQVNLYATRLAETYWNFNHGRTADPPSSRWRVFILWVQHEHGLTGDDCIINSFGLWNMKNFKKYYKKYIRILFRIPKRTGDLAVFQICAGTEKVSRRIIFEAVRDGDRFRPVQLNPLQAPGDANLVTISTPISQPIWGTAAAAMTTAAVAGDKPVTDNNANDDEDAPVPFNPGIDDGDADDDGILDGPFTYPTDMDDDDGGDDGPGTWTTEGSDNKKGRLPPNTQSGFGGVDVSCAVFDPSAVRTNLFKFPIDDGTAWTDVGSGPNGDSTYTVPGYMTFSWASTSTSMTIVGETKTKFIQELSQTLKVGANFAGFGGEFSRTYDDSTKVETWKKYMATYHQTLIYRLGFKDIDHARNYLTDTAREAFTSWPAEKIVHTFGTHYMTSATFGGIRITSSSLDVRDNIKDTKLKTAIELKASYSDPEMDLDATVKDSSKDNTVQQIMNKMELVHTRTIGGVANDSNVQAWRNSLYANPVVVDYDIRPIWELIDDPNLAQEVKNQVNTLLTTTQPYDPCDILAMYVPIKKYADDRDSHAKCDLTVAVPDVPEGWLQLCQYAQCGTWNDSFNGANNKGIAVRINPNRTVDRDGNGKADGNQPPAVMGATGLDVIWQLWRSDRNFAVYHLKGPSADYAAVGDIFENQCDPNAVQRKRYAVFHNRLLKQCKLKTNDPKDGLKFIWNDQRSGAGGNVVLVAPPLGLCQVTDEAGNVKDMPIFVNDPATGMGYPFYGTAVGDYDDTFEITASMLDWSKVKWLEADWLGAP</sequence>